<dbReference type="Proteomes" id="UP001140206">
    <property type="component" value="Chromosome 3"/>
</dbReference>
<evidence type="ECO:0000256" key="1">
    <source>
        <dbReference type="SAM" id="Coils"/>
    </source>
</evidence>
<dbReference type="AlphaFoldDB" id="A0AAV8EL86"/>
<accession>A0AAV8EL86</accession>
<gene>
    <name evidence="3" type="ORF">LUZ62_066229</name>
</gene>
<feature type="compositionally biased region" description="Basic and acidic residues" evidence="2">
    <location>
        <begin position="16"/>
        <end position="38"/>
    </location>
</feature>
<evidence type="ECO:0000256" key="2">
    <source>
        <dbReference type="SAM" id="MobiDB-lite"/>
    </source>
</evidence>
<evidence type="ECO:0000313" key="4">
    <source>
        <dbReference type="Proteomes" id="UP001140206"/>
    </source>
</evidence>
<protein>
    <submittedName>
        <fullName evidence="3">Protein yibA</fullName>
    </submittedName>
</protein>
<keyword evidence="4" id="KW-1185">Reference proteome</keyword>
<feature type="region of interest" description="Disordered" evidence="2">
    <location>
        <begin position="1"/>
        <end position="46"/>
    </location>
</feature>
<sequence length="110" mass="12347">MGNCIKISAPTSTTSSDHDHVPEVMIRPEEEENLERRGGGNGNGNGVKVKVLLTRAELEWLMAQLKNGEKKLEEVLAEMGREREREKGRCDGWKPSLESIVEIPELLCFD</sequence>
<comment type="caution">
    <text evidence="3">The sequence shown here is derived from an EMBL/GenBank/DDBJ whole genome shotgun (WGS) entry which is preliminary data.</text>
</comment>
<keyword evidence="1" id="KW-0175">Coiled coil</keyword>
<name>A0AAV8EL86_9POAL</name>
<feature type="coiled-coil region" evidence="1">
    <location>
        <begin position="58"/>
        <end position="89"/>
    </location>
</feature>
<proteinExistence type="predicted"/>
<dbReference type="EMBL" id="JAMFTS010000003">
    <property type="protein sequence ID" value="KAJ4781972.1"/>
    <property type="molecule type" value="Genomic_DNA"/>
</dbReference>
<reference evidence="3" key="1">
    <citation type="submission" date="2022-08" db="EMBL/GenBank/DDBJ databases">
        <authorList>
            <person name="Marques A."/>
        </authorList>
    </citation>
    <scope>NUCLEOTIDE SEQUENCE</scope>
    <source>
        <strain evidence="3">RhyPub2mFocal</strain>
        <tissue evidence="3">Leaves</tissue>
    </source>
</reference>
<evidence type="ECO:0000313" key="3">
    <source>
        <dbReference type="EMBL" id="KAJ4781972.1"/>
    </source>
</evidence>
<dbReference type="PANTHER" id="PTHR35704:SF1">
    <property type="entry name" value="OS02G0254600 PROTEIN"/>
    <property type="match status" value="1"/>
</dbReference>
<dbReference type="PANTHER" id="PTHR35704">
    <property type="entry name" value="OS02G0254600 PROTEIN"/>
    <property type="match status" value="1"/>
</dbReference>
<organism evidence="3 4">
    <name type="scientific">Rhynchospora pubera</name>
    <dbReference type="NCBI Taxonomy" id="906938"/>
    <lineage>
        <taxon>Eukaryota</taxon>
        <taxon>Viridiplantae</taxon>
        <taxon>Streptophyta</taxon>
        <taxon>Embryophyta</taxon>
        <taxon>Tracheophyta</taxon>
        <taxon>Spermatophyta</taxon>
        <taxon>Magnoliopsida</taxon>
        <taxon>Liliopsida</taxon>
        <taxon>Poales</taxon>
        <taxon>Cyperaceae</taxon>
        <taxon>Cyperoideae</taxon>
        <taxon>Rhynchosporeae</taxon>
        <taxon>Rhynchospora</taxon>
    </lineage>
</organism>